<name>A0A7T8KAF5_CALRO</name>
<dbReference type="AlphaFoldDB" id="A0A7T8KAF5"/>
<evidence type="ECO:0000313" key="2">
    <source>
        <dbReference type="Proteomes" id="UP000595437"/>
    </source>
</evidence>
<organism evidence="1 2">
    <name type="scientific">Caligus rogercresseyi</name>
    <name type="common">Sea louse</name>
    <dbReference type="NCBI Taxonomy" id="217165"/>
    <lineage>
        <taxon>Eukaryota</taxon>
        <taxon>Metazoa</taxon>
        <taxon>Ecdysozoa</taxon>
        <taxon>Arthropoda</taxon>
        <taxon>Crustacea</taxon>
        <taxon>Multicrustacea</taxon>
        <taxon>Hexanauplia</taxon>
        <taxon>Copepoda</taxon>
        <taxon>Siphonostomatoida</taxon>
        <taxon>Caligidae</taxon>
        <taxon>Caligus</taxon>
    </lineage>
</organism>
<dbReference type="Proteomes" id="UP000595437">
    <property type="component" value="Chromosome 3"/>
</dbReference>
<dbReference type="EMBL" id="CP045892">
    <property type="protein sequence ID" value="QQP52074.1"/>
    <property type="molecule type" value="Genomic_DNA"/>
</dbReference>
<protein>
    <submittedName>
        <fullName evidence="1">Uncharacterized protein</fullName>
    </submittedName>
</protein>
<sequence>MTIPSRIRTCAPTLRVEHALTRTAIELPSWLNTLLKEIGESILGTENCNDPRLGVEVFTS</sequence>
<gene>
    <name evidence="1" type="ORF">FKW44_004086</name>
</gene>
<feature type="non-terminal residue" evidence="1">
    <location>
        <position position="60"/>
    </location>
</feature>
<evidence type="ECO:0000313" key="1">
    <source>
        <dbReference type="EMBL" id="QQP52074.1"/>
    </source>
</evidence>
<accession>A0A7T8KAF5</accession>
<reference evidence="2" key="1">
    <citation type="submission" date="2021-01" db="EMBL/GenBank/DDBJ databases">
        <title>Caligus Genome Assembly.</title>
        <authorList>
            <person name="Gallardo-Escarate C."/>
        </authorList>
    </citation>
    <scope>NUCLEOTIDE SEQUENCE [LARGE SCALE GENOMIC DNA]</scope>
</reference>
<proteinExistence type="predicted"/>
<keyword evidence="2" id="KW-1185">Reference proteome</keyword>